<accession>A0A8B5Y570</accession>
<gene>
    <name evidence="1" type="ORF">FQP34_03420</name>
</gene>
<sequence>MERDFQKGDKVAVMLKNHAAYDKGAARAGQEKSTSYILSSFLCQPLVMTETPSLILKYIKKPN</sequence>
<evidence type="ECO:0000313" key="1">
    <source>
        <dbReference type="EMBL" id="TVX84273.1"/>
    </source>
</evidence>
<reference evidence="1 2" key="1">
    <citation type="submission" date="2019-07" db="EMBL/GenBank/DDBJ databases">
        <title>Genome assembly of Bacillus simplex strain GGC-P6A.</title>
        <authorList>
            <person name="Jennings M.E."/>
            <person name="Barton H.A."/>
        </authorList>
    </citation>
    <scope>NUCLEOTIDE SEQUENCE [LARGE SCALE GENOMIC DNA]</scope>
    <source>
        <strain evidence="1 2">GGC-P6A</strain>
    </source>
</reference>
<dbReference type="EMBL" id="VNKI01000001">
    <property type="protein sequence ID" value="TVX84273.1"/>
    <property type="molecule type" value="Genomic_DNA"/>
</dbReference>
<name>A0A8B5Y570_9BACI</name>
<proteinExistence type="predicted"/>
<evidence type="ECO:0000313" key="2">
    <source>
        <dbReference type="Proteomes" id="UP000317770"/>
    </source>
</evidence>
<organism evidence="1 2">
    <name type="scientific">Peribacillus simplex</name>
    <dbReference type="NCBI Taxonomy" id="1478"/>
    <lineage>
        <taxon>Bacteria</taxon>
        <taxon>Bacillati</taxon>
        <taxon>Bacillota</taxon>
        <taxon>Bacilli</taxon>
        <taxon>Bacillales</taxon>
        <taxon>Bacillaceae</taxon>
        <taxon>Peribacillus</taxon>
    </lineage>
</organism>
<dbReference type="AlphaFoldDB" id="A0A8B5Y570"/>
<dbReference type="Proteomes" id="UP000317770">
    <property type="component" value="Unassembled WGS sequence"/>
</dbReference>
<protein>
    <submittedName>
        <fullName evidence="1">Uncharacterized protein</fullName>
    </submittedName>
</protein>
<comment type="caution">
    <text evidence="1">The sequence shown here is derived from an EMBL/GenBank/DDBJ whole genome shotgun (WGS) entry which is preliminary data.</text>
</comment>